<name>F1Z4W5_9SPHN</name>
<comment type="caution">
    <text evidence="2">The sequence shown here is derived from an EMBL/GenBank/DDBJ whole genome shotgun (WGS) entry which is preliminary data.</text>
</comment>
<dbReference type="InterPro" id="IPR052732">
    <property type="entry name" value="Cell-binding_unc_protein"/>
</dbReference>
<dbReference type="SUPFAM" id="SSF52540">
    <property type="entry name" value="P-loop containing nucleoside triphosphate hydrolases"/>
    <property type="match status" value="1"/>
</dbReference>
<dbReference type="AlphaFoldDB" id="F1Z4W5"/>
<organism evidence="2 3">
    <name type="scientific">Novosphingobium nitrogenifigens DSM 19370</name>
    <dbReference type="NCBI Taxonomy" id="983920"/>
    <lineage>
        <taxon>Bacteria</taxon>
        <taxon>Pseudomonadati</taxon>
        <taxon>Pseudomonadota</taxon>
        <taxon>Alphaproteobacteria</taxon>
        <taxon>Sphingomonadales</taxon>
        <taxon>Sphingomonadaceae</taxon>
        <taxon>Novosphingobium</taxon>
    </lineage>
</organism>
<gene>
    <name evidence="2" type="ORF">Y88_1942</name>
</gene>
<dbReference type="PANTHER" id="PTHR43883">
    <property type="entry name" value="SLR0207 PROTEIN"/>
    <property type="match status" value="1"/>
</dbReference>
<dbReference type="eggNOG" id="COG0645">
    <property type="taxonomic scope" value="Bacteria"/>
</dbReference>
<sequence>MADDQSDVIDFLAGLGTGDDTRRVDTHCAMIFLSGDRALKLKRAVNLGYLDFSDVAKRHAVCAAELVLNRRTAPDLYRALRPIRRDATGTLTLGEPVDPATPPDPAAIDWVVDMRRFPDSALLADMADRGELTPALLRSLADAVARFHDGAEIAHGHDGVERVRHVIDGNRAAMAAVPQILPPDQCAMLGERWETLLDEHAPLLARRAAQGHVRLCHGDLHLANICLWQGRPTLFDCLEFDAVLATTDVLYDLAFLLMDLLVRGLAEGASLVLNRYCDRRPHEQDGLPALGLFLSLRAGIRAHVGALEASRQPDPARAAQQAEAARRYLAFALACVAPRTDPPRLVAVGGLSGTGKSTLAGALAPHLGPMPGARWLRSDVIRKRLAGIDPETPLPPASYTPEATRRTYGTMMAEAQALLRLGQSVVVDAVFGSRVERAGAAEAAQGAGAPFAGLWLEAPDAVLIARATQRSARRAAGESDASDADADVVRRQIAHPPPPPPGWHVLDASGLSADILARAKALLARNEEH</sequence>
<dbReference type="PANTHER" id="PTHR43883:SF1">
    <property type="entry name" value="GLUCONOKINASE"/>
    <property type="match status" value="1"/>
</dbReference>
<accession>F1Z4W5</accession>
<keyword evidence="3" id="KW-1185">Reference proteome</keyword>
<evidence type="ECO:0000313" key="2">
    <source>
        <dbReference type="EMBL" id="EGD60068.1"/>
    </source>
</evidence>
<dbReference type="InterPro" id="IPR027417">
    <property type="entry name" value="P-loop_NTPase"/>
</dbReference>
<dbReference type="HOGENOM" id="CLU_026771_1_0_5"/>
<keyword evidence="2" id="KW-0808">Transferase</keyword>
<dbReference type="RefSeq" id="WP_008069004.1">
    <property type="nucleotide sequence ID" value="NZ_AQWK01000005.1"/>
</dbReference>
<dbReference type="InterPro" id="IPR011009">
    <property type="entry name" value="Kinase-like_dom_sf"/>
</dbReference>
<dbReference type="Gene3D" id="3.90.1200.10">
    <property type="match status" value="1"/>
</dbReference>
<dbReference type="Pfam" id="PF13671">
    <property type="entry name" value="AAA_33"/>
    <property type="match status" value="1"/>
</dbReference>
<dbReference type="EMBL" id="AEWJ01000023">
    <property type="protein sequence ID" value="EGD60068.1"/>
    <property type="molecule type" value="Genomic_DNA"/>
</dbReference>
<dbReference type="Pfam" id="PF01636">
    <property type="entry name" value="APH"/>
    <property type="match status" value="1"/>
</dbReference>
<dbReference type="InterPro" id="IPR002575">
    <property type="entry name" value="Aminoglycoside_PTrfase"/>
</dbReference>
<dbReference type="eggNOG" id="COG2187">
    <property type="taxonomic scope" value="Bacteria"/>
</dbReference>
<proteinExistence type="predicted"/>
<dbReference type="Proteomes" id="UP000004728">
    <property type="component" value="Unassembled WGS sequence"/>
</dbReference>
<dbReference type="Gene3D" id="3.40.50.300">
    <property type="entry name" value="P-loop containing nucleotide triphosphate hydrolases"/>
    <property type="match status" value="1"/>
</dbReference>
<feature type="domain" description="Aminoglycoside phosphotransferase" evidence="1">
    <location>
        <begin position="127"/>
        <end position="264"/>
    </location>
</feature>
<dbReference type="OrthoDB" id="9810277at2"/>
<dbReference type="SUPFAM" id="SSF56112">
    <property type="entry name" value="Protein kinase-like (PK-like)"/>
    <property type="match status" value="1"/>
</dbReference>
<dbReference type="GO" id="GO:0016740">
    <property type="term" value="F:transferase activity"/>
    <property type="evidence" value="ECO:0007669"/>
    <property type="project" value="UniProtKB-KW"/>
</dbReference>
<evidence type="ECO:0000259" key="1">
    <source>
        <dbReference type="Pfam" id="PF01636"/>
    </source>
</evidence>
<reference evidence="2 3" key="1">
    <citation type="journal article" date="2012" name="J. Bacteriol.">
        <title>Draft Genome Sequence of Novosphingobium nitrogenifigens Y88T.</title>
        <authorList>
            <person name="Strabala T.J."/>
            <person name="Macdonald L."/>
            <person name="Liu V."/>
            <person name="Smit A.M."/>
        </authorList>
    </citation>
    <scope>NUCLEOTIDE SEQUENCE [LARGE SCALE GENOMIC DNA]</scope>
    <source>
        <strain evidence="2 3">DSM 19370</strain>
    </source>
</reference>
<dbReference type="STRING" id="983920.Y88_1942"/>
<dbReference type="InParanoid" id="F1Z4W5"/>
<evidence type="ECO:0000313" key="3">
    <source>
        <dbReference type="Proteomes" id="UP000004728"/>
    </source>
</evidence>
<protein>
    <submittedName>
        <fullName evidence="2">Aminoglycoside phosphotransferase</fullName>
    </submittedName>
</protein>